<dbReference type="InterPro" id="IPR050181">
    <property type="entry name" value="Cold_shock_domain"/>
</dbReference>
<sequence length="135" mass="14495">MLVILNLLFAAALSALTIWSLHGLGLAVLQAVPTAIIVASILAALIVSPRLPGLAASFSRQKERGTVKWFNVSKGYGFITRETGDDIFVHFRAIKGRGKGRKSLNEGQVVQFVIIEGDKGPQADEVVIVEQAKQA</sequence>
<feature type="domain" description="CSD" evidence="3">
    <location>
        <begin position="62"/>
        <end position="128"/>
    </location>
</feature>
<feature type="transmembrane region" description="Helical" evidence="2">
    <location>
        <begin position="27"/>
        <end position="47"/>
    </location>
</feature>
<keyword evidence="2" id="KW-0812">Transmembrane</keyword>
<dbReference type="Gene3D" id="2.40.50.140">
    <property type="entry name" value="Nucleic acid-binding proteins"/>
    <property type="match status" value="1"/>
</dbReference>
<dbReference type="SUPFAM" id="SSF50249">
    <property type="entry name" value="Nucleic acid-binding proteins"/>
    <property type="match status" value="1"/>
</dbReference>
<gene>
    <name evidence="4" type="ORF">I6N98_11200</name>
</gene>
<proteinExistence type="predicted"/>
<name>A0A7T4QY42_9GAMM</name>
<dbReference type="SMART" id="SM00357">
    <property type="entry name" value="CSP"/>
    <property type="match status" value="1"/>
</dbReference>
<protein>
    <submittedName>
        <fullName evidence="4">Cold-shock protein</fullName>
    </submittedName>
</protein>
<dbReference type="Pfam" id="PF00313">
    <property type="entry name" value="CSD"/>
    <property type="match status" value="1"/>
</dbReference>
<dbReference type="PROSITE" id="PS00352">
    <property type="entry name" value="CSD_1"/>
    <property type="match status" value="1"/>
</dbReference>
<organism evidence="4 5">
    <name type="scientific">Spongiibacter nanhainus</name>
    <dbReference type="NCBI Taxonomy" id="2794344"/>
    <lineage>
        <taxon>Bacteria</taxon>
        <taxon>Pseudomonadati</taxon>
        <taxon>Pseudomonadota</taxon>
        <taxon>Gammaproteobacteria</taxon>
        <taxon>Cellvibrionales</taxon>
        <taxon>Spongiibacteraceae</taxon>
        <taxon>Spongiibacter</taxon>
    </lineage>
</organism>
<dbReference type="PANTHER" id="PTHR11544">
    <property type="entry name" value="COLD SHOCK DOMAIN CONTAINING PROTEINS"/>
    <property type="match status" value="1"/>
</dbReference>
<evidence type="ECO:0000313" key="5">
    <source>
        <dbReference type="Proteomes" id="UP000596063"/>
    </source>
</evidence>
<dbReference type="InterPro" id="IPR019844">
    <property type="entry name" value="CSD_CS"/>
</dbReference>
<dbReference type="InterPro" id="IPR012340">
    <property type="entry name" value="NA-bd_OB-fold"/>
</dbReference>
<dbReference type="GO" id="GO:0003676">
    <property type="term" value="F:nucleic acid binding"/>
    <property type="evidence" value="ECO:0007669"/>
    <property type="project" value="InterPro"/>
</dbReference>
<dbReference type="AlphaFoldDB" id="A0A7T4QY42"/>
<dbReference type="InterPro" id="IPR002059">
    <property type="entry name" value="CSP_DNA-bd"/>
</dbReference>
<dbReference type="PRINTS" id="PR00050">
    <property type="entry name" value="COLDSHOCK"/>
</dbReference>
<keyword evidence="2" id="KW-1133">Transmembrane helix</keyword>
<evidence type="ECO:0000256" key="1">
    <source>
        <dbReference type="RuleBase" id="RU000408"/>
    </source>
</evidence>
<accession>A0A7T4QY42</accession>
<dbReference type="CDD" id="cd04458">
    <property type="entry name" value="CSP_CDS"/>
    <property type="match status" value="1"/>
</dbReference>
<dbReference type="EMBL" id="CP066167">
    <property type="protein sequence ID" value="QQD16948.1"/>
    <property type="molecule type" value="Genomic_DNA"/>
</dbReference>
<reference evidence="4 5" key="1">
    <citation type="submission" date="2020-12" db="EMBL/GenBank/DDBJ databases">
        <authorList>
            <person name="Shan Y."/>
        </authorList>
    </citation>
    <scope>NUCLEOTIDE SEQUENCE [LARGE SCALE GENOMIC DNA]</scope>
    <source>
        <strain evidence="5">csc3.9</strain>
    </source>
</reference>
<comment type="subcellular location">
    <subcellularLocation>
        <location evidence="1">Cytoplasm</location>
    </subcellularLocation>
</comment>
<evidence type="ECO:0000259" key="3">
    <source>
        <dbReference type="PROSITE" id="PS51857"/>
    </source>
</evidence>
<keyword evidence="2" id="KW-0472">Membrane</keyword>
<dbReference type="Proteomes" id="UP000596063">
    <property type="component" value="Chromosome"/>
</dbReference>
<dbReference type="GO" id="GO:0005829">
    <property type="term" value="C:cytosol"/>
    <property type="evidence" value="ECO:0007669"/>
    <property type="project" value="UniProtKB-ARBA"/>
</dbReference>
<evidence type="ECO:0000256" key="2">
    <source>
        <dbReference type="SAM" id="Phobius"/>
    </source>
</evidence>
<dbReference type="KEGG" id="snan:I6N98_11200"/>
<evidence type="ECO:0000313" key="4">
    <source>
        <dbReference type="EMBL" id="QQD16948.1"/>
    </source>
</evidence>
<dbReference type="InterPro" id="IPR011129">
    <property type="entry name" value="CSD"/>
</dbReference>
<dbReference type="PROSITE" id="PS51857">
    <property type="entry name" value="CSD_2"/>
    <property type="match status" value="1"/>
</dbReference>
<keyword evidence="5" id="KW-1185">Reference proteome</keyword>